<name>A0AAV7QPY5_PLEWA</name>
<feature type="transmembrane region" description="Helical" evidence="1">
    <location>
        <begin position="38"/>
        <end position="62"/>
    </location>
</feature>
<evidence type="ECO:0000313" key="3">
    <source>
        <dbReference type="Proteomes" id="UP001066276"/>
    </source>
</evidence>
<evidence type="ECO:0000313" key="2">
    <source>
        <dbReference type="EMBL" id="KAJ1140553.1"/>
    </source>
</evidence>
<reference evidence="2" key="1">
    <citation type="journal article" date="2022" name="bioRxiv">
        <title>Sequencing and chromosome-scale assembly of the giantPleurodeles waltlgenome.</title>
        <authorList>
            <person name="Brown T."/>
            <person name="Elewa A."/>
            <person name="Iarovenko S."/>
            <person name="Subramanian E."/>
            <person name="Araus A.J."/>
            <person name="Petzold A."/>
            <person name="Susuki M."/>
            <person name="Suzuki K.-i.T."/>
            <person name="Hayashi T."/>
            <person name="Toyoda A."/>
            <person name="Oliveira C."/>
            <person name="Osipova E."/>
            <person name="Leigh N.D."/>
            <person name="Simon A."/>
            <person name="Yun M.H."/>
        </authorList>
    </citation>
    <scope>NUCLEOTIDE SEQUENCE</scope>
    <source>
        <strain evidence="2">20211129_DDA</strain>
        <tissue evidence="2">Liver</tissue>
    </source>
</reference>
<organism evidence="2 3">
    <name type="scientific">Pleurodeles waltl</name>
    <name type="common">Iberian ribbed newt</name>
    <dbReference type="NCBI Taxonomy" id="8319"/>
    <lineage>
        <taxon>Eukaryota</taxon>
        <taxon>Metazoa</taxon>
        <taxon>Chordata</taxon>
        <taxon>Craniata</taxon>
        <taxon>Vertebrata</taxon>
        <taxon>Euteleostomi</taxon>
        <taxon>Amphibia</taxon>
        <taxon>Batrachia</taxon>
        <taxon>Caudata</taxon>
        <taxon>Salamandroidea</taxon>
        <taxon>Salamandridae</taxon>
        <taxon>Pleurodelinae</taxon>
        <taxon>Pleurodeles</taxon>
    </lineage>
</organism>
<keyword evidence="1" id="KW-0472">Membrane</keyword>
<dbReference type="AlphaFoldDB" id="A0AAV7QPY5"/>
<dbReference type="EMBL" id="JANPWB010000010">
    <property type="protein sequence ID" value="KAJ1140553.1"/>
    <property type="molecule type" value="Genomic_DNA"/>
</dbReference>
<gene>
    <name evidence="2" type="ORF">NDU88_006903</name>
</gene>
<keyword evidence="1" id="KW-0812">Transmembrane</keyword>
<proteinExistence type="predicted"/>
<protein>
    <submittedName>
        <fullName evidence="2">Uncharacterized protein</fullName>
    </submittedName>
</protein>
<evidence type="ECO:0000256" key="1">
    <source>
        <dbReference type="SAM" id="Phobius"/>
    </source>
</evidence>
<sequence>MIVNCTDNAAGLLPRGRTTNVRHASKDLQDALREFQSFNLIVISLAVVILVVTSLACCISYYKRRRQRQQAWLYETAVKCSSQVNSIDVKGVRMQNAQDPHVLLKEERNWGQSCPIFFIYDNPMMTTQDEGSNGEVKHLPEADQDIRTDTAIKKDSNHSDSKPAGVIAEPQVFYVRL</sequence>
<accession>A0AAV7QPY5</accession>
<keyword evidence="1" id="KW-1133">Transmembrane helix</keyword>
<dbReference type="Proteomes" id="UP001066276">
    <property type="component" value="Chromosome 6"/>
</dbReference>
<comment type="caution">
    <text evidence="2">The sequence shown here is derived from an EMBL/GenBank/DDBJ whole genome shotgun (WGS) entry which is preliminary data.</text>
</comment>
<keyword evidence="3" id="KW-1185">Reference proteome</keyword>